<organism evidence="3 4">
    <name type="scientific">Eiseniibacteriota bacterium</name>
    <dbReference type="NCBI Taxonomy" id="2212470"/>
    <lineage>
        <taxon>Bacteria</taxon>
        <taxon>Candidatus Eiseniibacteriota</taxon>
    </lineage>
</organism>
<proteinExistence type="inferred from homology"/>
<comment type="similarity">
    <text evidence="1 2">Belongs to the UPF0251 family.</text>
</comment>
<reference evidence="3" key="1">
    <citation type="submission" date="2021-05" db="EMBL/GenBank/DDBJ databases">
        <title>Energy efficiency and biological interactions define the core microbiome of deep oligotrophic groundwater.</title>
        <authorList>
            <person name="Mehrshad M."/>
            <person name="Lopez-Fernandez M."/>
            <person name="Bell E."/>
            <person name="Bernier-Latmani R."/>
            <person name="Bertilsson S."/>
            <person name="Dopson M."/>
        </authorList>
    </citation>
    <scope>NUCLEOTIDE SEQUENCE</scope>
    <source>
        <strain evidence="3">Modern_marine.mb.64</strain>
    </source>
</reference>
<dbReference type="Proteomes" id="UP000777784">
    <property type="component" value="Unassembled WGS sequence"/>
</dbReference>
<dbReference type="Pfam" id="PF02001">
    <property type="entry name" value="DUF134"/>
    <property type="match status" value="1"/>
</dbReference>
<protein>
    <recommendedName>
        <fullName evidence="2">UPF0251 protein KJ970_11650</fullName>
    </recommendedName>
</protein>
<dbReference type="PANTHER" id="PTHR37478:SF2">
    <property type="entry name" value="UPF0251 PROTEIN TK0562"/>
    <property type="match status" value="1"/>
</dbReference>
<comment type="caution">
    <text evidence="3">The sequence shown here is derived from an EMBL/GenBank/DDBJ whole genome shotgun (WGS) entry which is preliminary data.</text>
</comment>
<dbReference type="SUPFAM" id="SSF88659">
    <property type="entry name" value="Sigma3 and sigma4 domains of RNA polymerase sigma factors"/>
    <property type="match status" value="1"/>
</dbReference>
<evidence type="ECO:0000256" key="2">
    <source>
        <dbReference type="HAMAP-Rule" id="MF_00674"/>
    </source>
</evidence>
<dbReference type="Gene3D" id="1.10.10.10">
    <property type="entry name" value="Winged helix-like DNA-binding domain superfamily/Winged helix DNA-binding domain"/>
    <property type="match status" value="1"/>
</dbReference>
<dbReference type="HAMAP" id="MF_00674">
    <property type="entry name" value="UPF0251"/>
    <property type="match status" value="1"/>
</dbReference>
<dbReference type="PANTHER" id="PTHR37478">
    <property type="match status" value="1"/>
</dbReference>
<dbReference type="InterPro" id="IPR013324">
    <property type="entry name" value="RNA_pol_sigma_r3/r4-like"/>
</dbReference>
<evidence type="ECO:0000256" key="1">
    <source>
        <dbReference type="ARBA" id="ARBA00009350"/>
    </source>
</evidence>
<name>A0A948RYQ2_UNCEI</name>
<dbReference type="InterPro" id="IPR002852">
    <property type="entry name" value="UPF0251"/>
</dbReference>
<dbReference type="InterPro" id="IPR036388">
    <property type="entry name" value="WH-like_DNA-bd_sf"/>
</dbReference>
<accession>A0A948RYQ2</accession>
<gene>
    <name evidence="3" type="ORF">KJ970_11650</name>
</gene>
<evidence type="ECO:0000313" key="4">
    <source>
        <dbReference type="Proteomes" id="UP000777784"/>
    </source>
</evidence>
<dbReference type="EMBL" id="JAHJDP010000066">
    <property type="protein sequence ID" value="MBU2691572.1"/>
    <property type="molecule type" value="Genomic_DNA"/>
</dbReference>
<dbReference type="AlphaFoldDB" id="A0A948RYQ2"/>
<evidence type="ECO:0000313" key="3">
    <source>
        <dbReference type="EMBL" id="MBU2691572.1"/>
    </source>
</evidence>
<sequence length="149" mass="17021">MPRPRKKRSVYCPPFFSDFKPAGIRGSKLESLWLALDEFEAIRLADFLGMDHAEAADQMDISRSTFSRLAERARYKMAQFLIEGRHLRIDGGDVHFRGNLIRCQSCQHMFNSAFDLALEKCPSCGSSNLMDMANAYGHGDCCLNYHHRK</sequence>